<evidence type="ECO:0000313" key="2">
    <source>
        <dbReference type="Proteomes" id="UP000000442"/>
    </source>
</evidence>
<evidence type="ECO:0000313" key="1">
    <source>
        <dbReference type="EMBL" id="ACN13950.1"/>
    </source>
</evidence>
<dbReference type="InterPro" id="IPR011990">
    <property type="entry name" value="TPR-like_helical_dom_sf"/>
</dbReference>
<name>C0QJU7_DESAH</name>
<proteinExistence type="predicted"/>
<keyword evidence="2" id="KW-1185">Reference proteome</keyword>
<dbReference type="eggNOG" id="COG0457">
    <property type="taxonomic scope" value="Bacteria"/>
</dbReference>
<organism evidence="1 2">
    <name type="scientific">Desulforapulum autotrophicum (strain ATCC 43914 / DSM 3382 / VKM B-1955 / HRM2)</name>
    <name type="common">Desulfobacterium autotrophicum</name>
    <dbReference type="NCBI Taxonomy" id="177437"/>
    <lineage>
        <taxon>Bacteria</taxon>
        <taxon>Pseudomonadati</taxon>
        <taxon>Thermodesulfobacteriota</taxon>
        <taxon>Desulfobacteria</taxon>
        <taxon>Desulfobacterales</taxon>
        <taxon>Desulfobacteraceae</taxon>
        <taxon>Desulforapulum</taxon>
    </lineage>
</organism>
<dbReference type="OrthoDB" id="9553399at2"/>
<dbReference type="STRING" id="177437.HRM2_08370"/>
<dbReference type="EMBL" id="CP001087">
    <property type="protein sequence ID" value="ACN13950.1"/>
    <property type="molecule type" value="Genomic_DNA"/>
</dbReference>
<dbReference type="HOGENOM" id="CLU_1193245_0_0_7"/>
<sequence length="232" mass="26549">MIKWVRGVTIIAALSVMVTGVFILDAEEELNQAYRAYERRDMDQAMRHARRANFSSGDNKKIIRRALKLEYAIAIRLDHHEKAMGYLDQTILLQPACGLCYLQRGDLEYRRENYTAALHDFEKGFENAASVKPVTKAYYYVRQGLSHLAVGDNKKAQADSQNALESDPGSALAFFLESKIRDKDGDIEGANGNVQEAYRLGQKKARFFSSPEGDLWLRYYADVLIRYKRSHR</sequence>
<dbReference type="KEGG" id="dat:HRM2_08370"/>
<reference evidence="1 2" key="1">
    <citation type="journal article" date="2009" name="Environ. Microbiol.">
        <title>Genome sequence of Desulfobacterium autotrophicum HRM2, a marine sulfate reducer oxidizing organic carbon completely to carbon dioxide.</title>
        <authorList>
            <person name="Strittmatter A.W."/>
            <person name="Liesegang H."/>
            <person name="Rabus R."/>
            <person name="Decker I."/>
            <person name="Amann J."/>
            <person name="Andres S."/>
            <person name="Henne A."/>
            <person name="Fricke W.F."/>
            <person name="Martinez-Arias R."/>
            <person name="Bartels D."/>
            <person name="Goesmann A."/>
            <person name="Krause L."/>
            <person name="Puehler A."/>
            <person name="Klenk H.P."/>
            <person name="Richter M."/>
            <person name="Schuler M."/>
            <person name="Gloeckner F.O."/>
            <person name="Meyerdierks A."/>
            <person name="Gottschalk G."/>
            <person name="Amann R."/>
        </authorList>
    </citation>
    <scope>NUCLEOTIDE SEQUENCE [LARGE SCALE GENOMIC DNA]</scope>
    <source>
        <strain evidence="2">ATCC 43914 / DSM 3382 / HRM2</strain>
    </source>
</reference>
<accession>C0QJU7</accession>
<dbReference type="Gene3D" id="1.25.40.10">
    <property type="entry name" value="Tetratricopeptide repeat domain"/>
    <property type="match status" value="2"/>
</dbReference>
<dbReference type="RefSeq" id="WP_012663190.1">
    <property type="nucleotide sequence ID" value="NC_012108.1"/>
</dbReference>
<dbReference type="Proteomes" id="UP000000442">
    <property type="component" value="Chromosome"/>
</dbReference>
<dbReference type="SUPFAM" id="SSF48452">
    <property type="entry name" value="TPR-like"/>
    <property type="match status" value="1"/>
</dbReference>
<protein>
    <submittedName>
        <fullName evidence="1">TPR repeat protein</fullName>
    </submittedName>
</protein>
<dbReference type="AlphaFoldDB" id="C0QJU7"/>
<gene>
    <name evidence="1" type="ordered locus">HRM2_08370</name>
</gene>